<reference evidence="2" key="1">
    <citation type="submission" date="2021-06" db="EMBL/GenBank/DDBJ databases">
        <authorList>
            <person name="Kallberg Y."/>
            <person name="Tangrot J."/>
            <person name="Rosling A."/>
        </authorList>
    </citation>
    <scope>NUCLEOTIDE SEQUENCE</scope>
    <source>
        <strain evidence="2">MT106</strain>
    </source>
</reference>
<sequence>MATFVQTSTTSSSITSTITSTLLLPTFILLLYYFIRRYEILELKRLADLDQRIEQARREEQEIYSRVQLFRARMNWMIEYQAEFATLDWRDYVKSWKVDVLAPVA</sequence>
<organism evidence="2 3">
    <name type="scientific">Ambispora gerdemannii</name>
    <dbReference type="NCBI Taxonomy" id="144530"/>
    <lineage>
        <taxon>Eukaryota</taxon>
        <taxon>Fungi</taxon>
        <taxon>Fungi incertae sedis</taxon>
        <taxon>Mucoromycota</taxon>
        <taxon>Glomeromycotina</taxon>
        <taxon>Glomeromycetes</taxon>
        <taxon>Archaeosporales</taxon>
        <taxon>Ambisporaceae</taxon>
        <taxon>Ambispora</taxon>
    </lineage>
</organism>
<feature type="transmembrane region" description="Helical" evidence="1">
    <location>
        <begin position="14"/>
        <end position="35"/>
    </location>
</feature>
<keyword evidence="1" id="KW-0472">Membrane</keyword>
<comment type="caution">
    <text evidence="2">The sequence shown here is derived from an EMBL/GenBank/DDBJ whole genome shotgun (WGS) entry which is preliminary data.</text>
</comment>
<evidence type="ECO:0000256" key="1">
    <source>
        <dbReference type="SAM" id="Phobius"/>
    </source>
</evidence>
<accession>A0A9N9CZZ4</accession>
<name>A0A9N9CZZ4_9GLOM</name>
<keyword evidence="1" id="KW-1133">Transmembrane helix</keyword>
<keyword evidence="1" id="KW-0812">Transmembrane</keyword>
<proteinExistence type="predicted"/>
<dbReference type="EMBL" id="CAJVPL010002686">
    <property type="protein sequence ID" value="CAG8617357.1"/>
    <property type="molecule type" value="Genomic_DNA"/>
</dbReference>
<dbReference type="AlphaFoldDB" id="A0A9N9CZZ4"/>
<protein>
    <submittedName>
        <fullName evidence="2">4669_t:CDS:1</fullName>
    </submittedName>
</protein>
<gene>
    <name evidence="2" type="ORF">AGERDE_LOCUS9894</name>
</gene>
<evidence type="ECO:0000313" key="2">
    <source>
        <dbReference type="EMBL" id="CAG8617357.1"/>
    </source>
</evidence>
<dbReference type="Proteomes" id="UP000789831">
    <property type="component" value="Unassembled WGS sequence"/>
</dbReference>
<keyword evidence="3" id="KW-1185">Reference proteome</keyword>
<evidence type="ECO:0000313" key="3">
    <source>
        <dbReference type="Proteomes" id="UP000789831"/>
    </source>
</evidence>